<dbReference type="PANTHER" id="PTHR32114:SF2">
    <property type="entry name" value="ABC TRANSPORTER ABCH.3"/>
    <property type="match status" value="1"/>
</dbReference>
<evidence type="ECO:0000256" key="4">
    <source>
        <dbReference type="SAM" id="Coils"/>
    </source>
</evidence>
<dbReference type="InterPro" id="IPR025662">
    <property type="entry name" value="Sigma_54_int_dom_ATP-bd_1"/>
</dbReference>
<evidence type="ECO:0000259" key="5">
    <source>
        <dbReference type="Pfam" id="PF13476"/>
    </source>
</evidence>
<dbReference type="STRING" id="240427.AYR62_06280"/>
<dbReference type="GO" id="GO:0016887">
    <property type="term" value="F:ATP hydrolysis activity"/>
    <property type="evidence" value="ECO:0007669"/>
    <property type="project" value="InterPro"/>
</dbReference>
<dbReference type="SUPFAM" id="SSF52540">
    <property type="entry name" value="P-loop containing nucleoside triphosphate hydrolases"/>
    <property type="match status" value="1"/>
</dbReference>
<dbReference type="OrthoDB" id="9795626at2"/>
<name>A0A1B2J185_9LACO</name>
<comment type="similarity">
    <text evidence="1">Belongs to the SMC family. SbcC subfamily.</text>
</comment>
<dbReference type="InterPro" id="IPR038729">
    <property type="entry name" value="Rad50/SbcC_AAA"/>
</dbReference>
<accession>A0A1B2J185</accession>
<dbReference type="Pfam" id="PF13558">
    <property type="entry name" value="SbcC_Walker_B"/>
    <property type="match status" value="1"/>
</dbReference>
<evidence type="ECO:0000256" key="2">
    <source>
        <dbReference type="ARBA" id="ARBA00011322"/>
    </source>
</evidence>
<evidence type="ECO:0000313" key="6">
    <source>
        <dbReference type="EMBL" id="ANZ67998.1"/>
    </source>
</evidence>
<dbReference type="InterPro" id="IPR027417">
    <property type="entry name" value="P-loop_NTPase"/>
</dbReference>
<proteinExistence type="inferred from homology"/>
<feature type="coiled-coil region" evidence="4">
    <location>
        <begin position="480"/>
        <end position="512"/>
    </location>
</feature>
<feature type="domain" description="Rad50/SbcC-type AAA" evidence="5">
    <location>
        <begin position="5"/>
        <end position="229"/>
    </location>
</feature>
<keyword evidence="7" id="KW-1185">Reference proteome</keyword>
<dbReference type="AlphaFoldDB" id="A0A1B2J185"/>
<dbReference type="PANTHER" id="PTHR32114">
    <property type="entry name" value="ABC TRANSPORTER ABCH.3"/>
    <property type="match status" value="1"/>
</dbReference>
<dbReference type="Gene3D" id="1.10.287.1490">
    <property type="match status" value="1"/>
</dbReference>
<dbReference type="Pfam" id="PF13476">
    <property type="entry name" value="AAA_23"/>
    <property type="match status" value="1"/>
</dbReference>
<dbReference type="Proteomes" id="UP000093267">
    <property type="component" value="Chromosome"/>
</dbReference>
<keyword evidence="4" id="KW-0175">Coiled coil</keyword>
<dbReference type="PROSITE" id="PS00675">
    <property type="entry name" value="SIGMA54_INTERACT_1"/>
    <property type="match status" value="1"/>
</dbReference>
<feature type="coiled-coil region" evidence="4">
    <location>
        <begin position="387"/>
        <end position="414"/>
    </location>
</feature>
<gene>
    <name evidence="6" type="ORF">AYR63_13185</name>
</gene>
<protein>
    <recommendedName>
        <fullName evidence="3">Nuclease SbcCD subunit C</fullName>
    </recommendedName>
</protein>
<organism evidence="6 7">
    <name type="scientific">Secundilactobacillus paracollinoides</name>
    <dbReference type="NCBI Taxonomy" id="240427"/>
    <lineage>
        <taxon>Bacteria</taxon>
        <taxon>Bacillati</taxon>
        <taxon>Bacillota</taxon>
        <taxon>Bacilli</taxon>
        <taxon>Lactobacillales</taxon>
        <taxon>Lactobacillaceae</taxon>
        <taxon>Secundilactobacillus</taxon>
    </lineage>
</organism>
<evidence type="ECO:0000313" key="7">
    <source>
        <dbReference type="Proteomes" id="UP000093267"/>
    </source>
</evidence>
<reference evidence="6 7" key="1">
    <citation type="submission" date="2016-03" db="EMBL/GenBank/DDBJ databases">
        <title>Pediococcus and Lactobacillus from brewery environment - whole genome sequencing and assembly.</title>
        <authorList>
            <person name="Behr J."/>
            <person name="Geissler A.J."/>
            <person name="Vogel R.F."/>
        </authorList>
    </citation>
    <scope>NUCLEOTIDE SEQUENCE [LARGE SCALE GENOMIC DNA]</scope>
    <source>
        <strain evidence="6 7">TMW 1.1995</strain>
    </source>
</reference>
<dbReference type="EMBL" id="CP014924">
    <property type="protein sequence ID" value="ANZ67998.1"/>
    <property type="molecule type" value="Genomic_DNA"/>
</dbReference>
<comment type="subunit">
    <text evidence="2">Heterodimer of SbcC and SbcD.</text>
</comment>
<dbReference type="Gene3D" id="3.40.50.300">
    <property type="entry name" value="P-loop containing nucleotide triphosphate hydrolases"/>
    <property type="match status" value="2"/>
</dbReference>
<dbReference type="GO" id="GO:0006302">
    <property type="term" value="P:double-strand break repair"/>
    <property type="evidence" value="ECO:0007669"/>
    <property type="project" value="InterPro"/>
</dbReference>
<evidence type="ECO:0000256" key="1">
    <source>
        <dbReference type="ARBA" id="ARBA00006930"/>
    </source>
</evidence>
<feature type="coiled-coil region" evidence="4">
    <location>
        <begin position="688"/>
        <end position="840"/>
    </location>
</feature>
<dbReference type="RefSeq" id="WP_065903206.1">
    <property type="nucleotide sequence ID" value="NZ_CP014912.1"/>
</dbReference>
<sequence>MRPLKLTLKNFGPYEAETIDFQKLAEVPVFLISGQTGSGKTTIFEALTFALYGESVTSDRPANSLRSDFAVDTEPTEVTLLFEHQGKQYEITRQPKQTLAKKRGSGDKTYNASAELKVFDNDKKVEDTTKLKDINIELEGLLQINRDQFSQIVLLPQGDFRRFLISDSEGKEGVLRKLFKTQLYQNWGDQIKDQLREANAKSRGWKSTITDNLKAIQWVETPDDLDNLGVEAQVDLLKTQQNKTEATGHAQRTALNEKQTAVQKQQTAIEQAVKHNQQLDELAKLEAQHTQLTTQEPAMAALKTQIADLVWAQSLKPDYDTRQQTTTSYQQTAQSIVAEEKTRTQTTADLKALKTTQTMLQAQAPEFAAKQQQIPLLEQQRPSFEKVAHLTAALKKASQDADQAQTALTAMTAQQKTLSDALTQQESLANQAAPLKLQQTTLLQQQDKLAGYTRQGQTLTGVNDQLSTLQAQITTKQATLPDLQAAVQTAEAAKADLENQRLANHIAELAQQLSPGTPCPICGSVDHPSPAVAVAGKTVTKAALTKADKLVTAQSQTLTKQQTEIEQLQQQLTTQQTAQNKAITSFETELGALEWLSVDAGSGLADCQTALQKAAQTVTSQLAAVQQDLDKSQKAAVQVTELTQQQADLTKAATDQQAQVATVQQQVQTVTVQLTDAQAQVPTAFKDLDSLDAHLNALKKETADFEQRRQETQKTVSSTENALAASTSKLDVMTARQNELTKQLTALNDQLTTALEAHFDGEPDWDQFKTLLNQLPSITDQRQQLQTYNQQVAAVRAQLETYRKMVSGERIDVTSAQTTLKTAQDELQQANDAMEATSKLYILNQHTLETIEKATKAIRKQANDLDALTLLSSTINGNGDAKLSLERYVLQQYLLEILDAANGHLQALSSGRYYLQLHEEAGTYAKNTGLELDVYDDNVGHTRSVHTLSGGESFIAALSLALALGEVIQNQAGGISIDALFIDEGFGSLDADSLQTAMAALEHIEGDHRMIGIISHVEALKSQIPYQIQVATQGQGKSHAKLVVPQ</sequence>
<feature type="coiled-coil region" evidence="4">
    <location>
        <begin position="551"/>
        <end position="578"/>
    </location>
</feature>
<evidence type="ECO:0000256" key="3">
    <source>
        <dbReference type="ARBA" id="ARBA00013368"/>
    </source>
</evidence>